<accession>A0ABN9LJY5</accession>
<keyword evidence="4 9" id="KW-0106">Calcium</keyword>
<evidence type="ECO:0000256" key="10">
    <source>
        <dbReference type="SAM" id="Phobius"/>
    </source>
</evidence>
<evidence type="ECO:0000256" key="7">
    <source>
        <dbReference type="ARBA" id="ARBA00023136"/>
    </source>
</evidence>
<dbReference type="InterPro" id="IPR020894">
    <property type="entry name" value="Cadherin_CS"/>
</dbReference>
<dbReference type="SMART" id="SM00112">
    <property type="entry name" value="CA"/>
    <property type="match status" value="6"/>
</dbReference>
<dbReference type="PROSITE" id="PS50268">
    <property type="entry name" value="CADHERIN_2"/>
    <property type="match status" value="6"/>
</dbReference>
<keyword evidence="8" id="KW-0325">Glycoprotein</keyword>
<evidence type="ECO:0000256" key="6">
    <source>
        <dbReference type="ARBA" id="ARBA00022989"/>
    </source>
</evidence>
<evidence type="ECO:0000256" key="3">
    <source>
        <dbReference type="ARBA" id="ARBA00022737"/>
    </source>
</evidence>
<protein>
    <recommendedName>
        <fullName evidence="11">Cadherin domain-containing protein</fullName>
    </recommendedName>
</protein>
<reference evidence="12" key="1">
    <citation type="submission" date="2023-07" db="EMBL/GenBank/DDBJ databases">
        <authorList>
            <person name="Stuckert A."/>
        </authorList>
    </citation>
    <scope>NUCLEOTIDE SEQUENCE</scope>
</reference>
<organism evidence="12 13">
    <name type="scientific">Ranitomeya imitator</name>
    <name type="common">mimic poison frog</name>
    <dbReference type="NCBI Taxonomy" id="111125"/>
    <lineage>
        <taxon>Eukaryota</taxon>
        <taxon>Metazoa</taxon>
        <taxon>Chordata</taxon>
        <taxon>Craniata</taxon>
        <taxon>Vertebrata</taxon>
        <taxon>Euteleostomi</taxon>
        <taxon>Amphibia</taxon>
        <taxon>Batrachia</taxon>
        <taxon>Anura</taxon>
        <taxon>Neobatrachia</taxon>
        <taxon>Hyloidea</taxon>
        <taxon>Dendrobatidae</taxon>
        <taxon>Dendrobatinae</taxon>
        <taxon>Ranitomeya</taxon>
    </lineage>
</organism>
<dbReference type="PANTHER" id="PTHR24028:SF133">
    <property type="entry name" value="PROTOCADHERIN ALPHA-4"/>
    <property type="match status" value="1"/>
</dbReference>
<dbReference type="PROSITE" id="PS00232">
    <property type="entry name" value="CADHERIN_1"/>
    <property type="match status" value="3"/>
</dbReference>
<dbReference type="InterPro" id="IPR015919">
    <property type="entry name" value="Cadherin-like_sf"/>
</dbReference>
<feature type="domain" description="Cadherin" evidence="11">
    <location>
        <begin position="609"/>
        <end position="716"/>
    </location>
</feature>
<keyword evidence="2 10" id="KW-0812">Transmembrane</keyword>
<evidence type="ECO:0000256" key="5">
    <source>
        <dbReference type="ARBA" id="ARBA00022889"/>
    </source>
</evidence>
<keyword evidence="6 10" id="KW-1133">Transmembrane helix</keyword>
<feature type="domain" description="Cadherin" evidence="11">
    <location>
        <begin position="64"/>
        <end position="162"/>
    </location>
</feature>
<dbReference type="PRINTS" id="PR00205">
    <property type="entry name" value="CADHERIN"/>
</dbReference>
<evidence type="ECO:0000256" key="8">
    <source>
        <dbReference type="ARBA" id="ARBA00023180"/>
    </source>
</evidence>
<feature type="domain" description="Cadherin" evidence="11">
    <location>
        <begin position="380"/>
        <end position="484"/>
    </location>
</feature>
<gene>
    <name evidence="12" type="ORF">RIMI_LOCUS10177047</name>
</gene>
<keyword evidence="5" id="KW-0130">Cell adhesion</keyword>
<dbReference type="CDD" id="cd11304">
    <property type="entry name" value="Cadherin_repeat"/>
    <property type="match status" value="6"/>
</dbReference>
<keyword evidence="7 10" id="KW-0472">Membrane</keyword>
<evidence type="ECO:0000256" key="9">
    <source>
        <dbReference type="PROSITE-ProRule" id="PRU00043"/>
    </source>
</evidence>
<dbReference type="EMBL" id="CAUEEQ010021803">
    <property type="protein sequence ID" value="CAJ0943905.1"/>
    <property type="molecule type" value="Genomic_DNA"/>
</dbReference>
<dbReference type="Pfam" id="PF00028">
    <property type="entry name" value="Cadherin"/>
    <property type="match status" value="5"/>
</dbReference>
<dbReference type="InterPro" id="IPR013164">
    <property type="entry name" value="Cadherin_N"/>
</dbReference>
<dbReference type="Proteomes" id="UP001176940">
    <property type="component" value="Unassembled WGS sequence"/>
</dbReference>
<feature type="domain" description="Cadherin" evidence="11">
    <location>
        <begin position="485"/>
        <end position="594"/>
    </location>
</feature>
<evidence type="ECO:0000259" key="11">
    <source>
        <dbReference type="PROSITE" id="PS50268"/>
    </source>
</evidence>
<proteinExistence type="predicted"/>
<evidence type="ECO:0000256" key="1">
    <source>
        <dbReference type="ARBA" id="ARBA00004167"/>
    </source>
</evidence>
<evidence type="ECO:0000256" key="2">
    <source>
        <dbReference type="ARBA" id="ARBA00022692"/>
    </source>
</evidence>
<evidence type="ECO:0000313" key="13">
    <source>
        <dbReference type="Proteomes" id="UP001176940"/>
    </source>
</evidence>
<sequence length="840" mass="94072">MYFKTEKKNQVVHGNINETGDLIIFPAMEISSFSWFGCAVTSFRGAFLLQMVLDLVCCQLHYLIPEESKHGTFVGRIAQDLGLEIWEINSRMLRIVSRDEKDYFQVNLQNGILFVNNIIDREEICQKILVCVLHLEIIVDKPVQIYHVDVEIEDINDNSPLFSARHYNIALPESRVVGTRFPLEGAVDDDIGINSVKTYDLSPNSYFSLEIQKDKHQSESLDVVLKKSLDREKEPLFNLTLTAFDGGKPKLSGTTQLIISVQDVNDNAPTFSQSVYETYLLENAQKGTVVVKLNATDADLGENGEVVYEFSNQVPPFIKSLFDLDGISGEIKVAGEVDFEQNSHYDIRIDAFDRGQYPMAGHCKVLVNVIDVNDNPPEMTVTSLSLPVPEDSPMGTTVAIIRIQDQDSGSNGKVNCQITENVPFKLKLSLREYYSLIVNGPLDREAINMYHIEITANDEGVPTLSTSETLLVEISDVNDNAPTFNQHSDTIFITENNPPGSLVYTVSATDGDQDQNSFITYSLIESTIDGIPIISYLSINPENGKLFALVSFDQEQISYFQCKVRATDAGFPPLTGNLTLSIFIIDINDNAPSLYTTSLNFDSEAAEIVPRSAKIGTVVSKIRATDADSGYNAWLSFEFNDSAERIPFGIGRHSGDISVIRPLLEVNQDEYKLIIVIKDHGEPAMSITVTMTIVLSEKMQEIIAEQNQKGLKNEDFTNANTYLIIAICLISGIFLVTLIIYTFIRWQQCTQEIDDLRQHNMGSIARSWTYSMQRQYKYCMNGISPKNDLIFFTPSVTQALDTDRNHHQPGFMTGLSAKVRLLNPQTASYSVFHLLLDKLN</sequence>
<evidence type="ECO:0000256" key="4">
    <source>
        <dbReference type="ARBA" id="ARBA00022837"/>
    </source>
</evidence>
<dbReference type="Gene3D" id="2.60.40.60">
    <property type="entry name" value="Cadherins"/>
    <property type="match status" value="6"/>
</dbReference>
<feature type="domain" description="Cadherin" evidence="11">
    <location>
        <begin position="163"/>
        <end position="271"/>
    </location>
</feature>
<feature type="domain" description="Cadherin" evidence="11">
    <location>
        <begin position="272"/>
        <end position="379"/>
    </location>
</feature>
<name>A0ABN9LJY5_9NEOB</name>
<dbReference type="SUPFAM" id="SSF49313">
    <property type="entry name" value="Cadherin-like"/>
    <property type="match status" value="6"/>
</dbReference>
<dbReference type="Pfam" id="PF08266">
    <property type="entry name" value="Cadherin_2"/>
    <property type="match status" value="1"/>
</dbReference>
<feature type="transmembrane region" description="Helical" evidence="10">
    <location>
        <begin position="722"/>
        <end position="744"/>
    </location>
</feature>
<evidence type="ECO:0000313" key="12">
    <source>
        <dbReference type="EMBL" id="CAJ0943905.1"/>
    </source>
</evidence>
<comment type="caution">
    <text evidence="12">The sequence shown here is derived from an EMBL/GenBank/DDBJ whole genome shotgun (WGS) entry which is preliminary data.</text>
</comment>
<dbReference type="InterPro" id="IPR050174">
    <property type="entry name" value="Protocadherin/Cadherin-CA"/>
</dbReference>
<dbReference type="InterPro" id="IPR002126">
    <property type="entry name" value="Cadherin-like_dom"/>
</dbReference>
<keyword evidence="3" id="KW-0677">Repeat</keyword>
<comment type="subcellular location">
    <subcellularLocation>
        <location evidence="1">Membrane</location>
        <topology evidence="1">Single-pass membrane protein</topology>
    </subcellularLocation>
</comment>
<keyword evidence="13" id="KW-1185">Reference proteome</keyword>
<dbReference type="PANTHER" id="PTHR24028">
    <property type="entry name" value="CADHERIN-87A"/>
    <property type="match status" value="1"/>
</dbReference>